<proteinExistence type="predicted"/>
<keyword evidence="7" id="KW-0129">CBS domain</keyword>
<dbReference type="Pfam" id="PF00571">
    <property type="entry name" value="CBS"/>
    <property type="match status" value="2"/>
</dbReference>
<dbReference type="SUPFAM" id="SSF54631">
    <property type="entry name" value="CBS-domain pair"/>
    <property type="match status" value="1"/>
</dbReference>
<organism evidence="12 13">
    <name type="scientific">Motilibacter deserti</name>
    <dbReference type="NCBI Taxonomy" id="2714956"/>
    <lineage>
        <taxon>Bacteria</taxon>
        <taxon>Bacillati</taxon>
        <taxon>Actinomycetota</taxon>
        <taxon>Actinomycetes</taxon>
        <taxon>Motilibacterales</taxon>
        <taxon>Motilibacteraceae</taxon>
        <taxon>Motilibacter</taxon>
    </lineage>
</organism>
<comment type="subcellular location">
    <subcellularLocation>
        <location evidence="1">Cell membrane</location>
        <topology evidence="1">Multi-pass membrane protein</topology>
    </subcellularLocation>
</comment>
<dbReference type="PROSITE" id="PS51846">
    <property type="entry name" value="CNNM"/>
    <property type="match status" value="1"/>
</dbReference>
<feature type="transmembrane region" description="Helical" evidence="9">
    <location>
        <begin position="6"/>
        <end position="28"/>
    </location>
</feature>
<dbReference type="PANTHER" id="PTHR43099:SF5">
    <property type="entry name" value="HLYC_CORC FAMILY TRANSPORTER"/>
    <property type="match status" value="1"/>
</dbReference>
<dbReference type="CDD" id="cd04590">
    <property type="entry name" value="CBS_pair_CorC_HlyC_assoc"/>
    <property type="match status" value="1"/>
</dbReference>
<feature type="domain" description="CNNM transmembrane" evidence="11">
    <location>
        <begin position="1"/>
        <end position="202"/>
    </location>
</feature>
<sequence>MSGELAIAIAVALLLGNAFFVGAEFALVGARRSAIEPRAEAGSRAARTTLRAMEEISLMLAGAQLGVTVCSLGLGSLGEPAVAHYIEVPLEHVHVPESLLHPIAFVIALSIVAFLHIVLGEMVPKNLALVGPDRAALLLGPALMLVVRALHPVIVALNALANGTLRAVRIQPKNEVTSAFTRDEVAGLVEESRREGLLEEDEERLIKGALSFEERGARSVLLPTAALTVIDAGATPAQVEELSARTGYSRFPVRDGAGGFSGYVHVKDVLEVEPARRAAALRPEAVRPLPAVRETDPLRQVLTAMQRSGSHLARVHGADGGLVGVVALEDVIEELVGEIRDEAQKLRR</sequence>
<evidence type="ECO:0000256" key="5">
    <source>
        <dbReference type="ARBA" id="ARBA00022989"/>
    </source>
</evidence>
<name>A0ABX0GPT9_9ACTN</name>
<dbReference type="InterPro" id="IPR051676">
    <property type="entry name" value="UPF0053_domain"/>
</dbReference>
<dbReference type="Proteomes" id="UP000800981">
    <property type="component" value="Unassembled WGS sequence"/>
</dbReference>
<dbReference type="PANTHER" id="PTHR43099">
    <property type="entry name" value="UPF0053 PROTEIN YRKA"/>
    <property type="match status" value="1"/>
</dbReference>
<keyword evidence="13" id="KW-1185">Reference proteome</keyword>
<evidence type="ECO:0000313" key="13">
    <source>
        <dbReference type="Proteomes" id="UP000800981"/>
    </source>
</evidence>
<dbReference type="SMART" id="SM00116">
    <property type="entry name" value="CBS"/>
    <property type="match status" value="2"/>
</dbReference>
<evidence type="ECO:0000259" key="10">
    <source>
        <dbReference type="PROSITE" id="PS51371"/>
    </source>
</evidence>
<gene>
    <name evidence="12" type="ORF">G9H71_03560</name>
</gene>
<evidence type="ECO:0000256" key="9">
    <source>
        <dbReference type="SAM" id="Phobius"/>
    </source>
</evidence>
<evidence type="ECO:0000259" key="11">
    <source>
        <dbReference type="PROSITE" id="PS51846"/>
    </source>
</evidence>
<feature type="transmembrane region" description="Helical" evidence="9">
    <location>
        <begin position="56"/>
        <end position="78"/>
    </location>
</feature>
<evidence type="ECO:0000256" key="6">
    <source>
        <dbReference type="ARBA" id="ARBA00023136"/>
    </source>
</evidence>
<dbReference type="InterPro" id="IPR046342">
    <property type="entry name" value="CBS_dom_sf"/>
</dbReference>
<keyword evidence="3 8" id="KW-0812">Transmembrane</keyword>
<evidence type="ECO:0000256" key="4">
    <source>
        <dbReference type="ARBA" id="ARBA00022737"/>
    </source>
</evidence>
<dbReference type="InterPro" id="IPR002550">
    <property type="entry name" value="CNNM"/>
</dbReference>
<keyword evidence="2" id="KW-1003">Cell membrane</keyword>
<accession>A0ABX0GPT9</accession>
<dbReference type="InterPro" id="IPR000644">
    <property type="entry name" value="CBS_dom"/>
</dbReference>
<dbReference type="InterPro" id="IPR044751">
    <property type="entry name" value="Ion_transp-like_CBS"/>
</dbReference>
<keyword evidence="6 8" id="KW-0472">Membrane</keyword>
<evidence type="ECO:0000313" key="12">
    <source>
        <dbReference type="EMBL" id="NHC12853.1"/>
    </source>
</evidence>
<evidence type="ECO:0000256" key="1">
    <source>
        <dbReference type="ARBA" id="ARBA00004651"/>
    </source>
</evidence>
<evidence type="ECO:0000256" key="7">
    <source>
        <dbReference type="PROSITE-ProRule" id="PRU00703"/>
    </source>
</evidence>
<feature type="domain" description="CBS" evidence="10">
    <location>
        <begin position="285"/>
        <end position="342"/>
    </location>
</feature>
<keyword evidence="4" id="KW-0677">Repeat</keyword>
<evidence type="ECO:0000256" key="3">
    <source>
        <dbReference type="ARBA" id="ARBA00022692"/>
    </source>
</evidence>
<dbReference type="RefSeq" id="WP_166277903.1">
    <property type="nucleotide sequence ID" value="NZ_JAANNP010000001.1"/>
</dbReference>
<evidence type="ECO:0000256" key="8">
    <source>
        <dbReference type="PROSITE-ProRule" id="PRU01193"/>
    </source>
</evidence>
<keyword evidence="5 8" id="KW-1133">Transmembrane helix</keyword>
<dbReference type="Gene3D" id="3.10.580.10">
    <property type="entry name" value="CBS-domain"/>
    <property type="match status" value="1"/>
</dbReference>
<reference evidence="12 13" key="1">
    <citation type="submission" date="2020-03" db="EMBL/GenBank/DDBJ databases">
        <title>Two novel Motilibacter sp.</title>
        <authorList>
            <person name="Liu S."/>
        </authorList>
    </citation>
    <scope>NUCLEOTIDE SEQUENCE [LARGE SCALE GENOMIC DNA]</scope>
    <source>
        <strain evidence="12 13">E257</strain>
    </source>
</reference>
<protein>
    <submittedName>
        <fullName evidence="12">HlyC/CorC family transporter</fullName>
    </submittedName>
</protein>
<dbReference type="Pfam" id="PF01595">
    <property type="entry name" value="CNNM"/>
    <property type="match status" value="1"/>
</dbReference>
<dbReference type="EMBL" id="JAANNP010000001">
    <property type="protein sequence ID" value="NHC12853.1"/>
    <property type="molecule type" value="Genomic_DNA"/>
</dbReference>
<feature type="transmembrane region" description="Helical" evidence="9">
    <location>
        <begin position="98"/>
        <end position="123"/>
    </location>
</feature>
<dbReference type="PROSITE" id="PS51371">
    <property type="entry name" value="CBS"/>
    <property type="match status" value="1"/>
</dbReference>
<comment type="caution">
    <text evidence="12">The sequence shown here is derived from an EMBL/GenBank/DDBJ whole genome shotgun (WGS) entry which is preliminary data.</text>
</comment>
<evidence type="ECO:0000256" key="2">
    <source>
        <dbReference type="ARBA" id="ARBA00022475"/>
    </source>
</evidence>